<dbReference type="AlphaFoldDB" id="A0A0V1G211"/>
<reference evidence="1 2" key="1">
    <citation type="submission" date="2015-01" db="EMBL/GenBank/DDBJ databases">
        <title>Evolution of Trichinella species and genotypes.</title>
        <authorList>
            <person name="Korhonen P.K."/>
            <person name="Edoardo P."/>
            <person name="Giuseppe L.R."/>
            <person name="Gasser R.B."/>
        </authorList>
    </citation>
    <scope>NUCLEOTIDE SEQUENCE [LARGE SCALE GENOMIC DNA]</scope>
    <source>
        <strain evidence="1">ISS470</strain>
    </source>
</reference>
<proteinExistence type="predicted"/>
<organism evidence="1 2">
    <name type="scientific">Trichinella pseudospiralis</name>
    <name type="common">Parasitic roundworm</name>
    <dbReference type="NCBI Taxonomy" id="6337"/>
    <lineage>
        <taxon>Eukaryota</taxon>
        <taxon>Metazoa</taxon>
        <taxon>Ecdysozoa</taxon>
        <taxon>Nematoda</taxon>
        <taxon>Enoplea</taxon>
        <taxon>Dorylaimia</taxon>
        <taxon>Trichinellida</taxon>
        <taxon>Trichinellidae</taxon>
        <taxon>Trichinella</taxon>
    </lineage>
</organism>
<keyword evidence="2" id="KW-1185">Reference proteome</keyword>
<comment type="caution">
    <text evidence="1">The sequence shown here is derived from an EMBL/GenBank/DDBJ whole genome shotgun (WGS) entry which is preliminary data.</text>
</comment>
<name>A0A0V1G211_TRIPS</name>
<sequence>MNLLFICEYNCEQNPLCSKYRNRVTVYRGCLSFCQKIRIIELNQYLSNYSENNFIVIGQLNTDHYSHLNETKQNKILISDVFSSEILANNDIE</sequence>
<accession>A0A0V1G211</accession>
<gene>
    <name evidence="1" type="ORF">T4D_11900</name>
</gene>
<evidence type="ECO:0000313" key="1">
    <source>
        <dbReference type="EMBL" id="KRY92376.1"/>
    </source>
</evidence>
<evidence type="ECO:0000313" key="2">
    <source>
        <dbReference type="Proteomes" id="UP000054995"/>
    </source>
</evidence>
<dbReference type="EMBL" id="JYDT01000007">
    <property type="protein sequence ID" value="KRY92376.1"/>
    <property type="molecule type" value="Genomic_DNA"/>
</dbReference>
<protein>
    <submittedName>
        <fullName evidence="1">Uncharacterized protein</fullName>
    </submittedName>
</protein>
<dbReference type="Proteomes" id="UP000054995">
    <property type="component" value="Unassembled WGS sequence"/>
</dbReference>